<name>A0AAW1WB30_RUBAR</name>
<dbReference type="EMBL" id="JBEDUW010000006">
    <property type="protein sequence ID" value="KAK9920477.1"/>
    <property type="molecule type" value="Genomic_DNA"/>
</dbReference>
<dbReference type="GO" id="GO:0061630">
    <property type="term" value="F:ubiquitin protein ligase activity"/>
    <property type="evidence" value="ECO:0007669"/>
    <property type="project" value="UniProtKB-EC"/>
</dbReference>
<comment type="catalytic activity">
    <reaction evidence="1">
        <text>S-ubiquitinyl-[E2 ubiquitin-conjugating enzyme]-L-cysteine + [acceptor protein]-L-lysine = [E2 ubiquitin-conjugating enzyme]-L-cysteine + N(6)-ubiquitinyl-[acceptor protein]-L-lysine.</text>
        <dbReference type="EC" id="2.3.2.27"/>
    </reaction>
</comment>
<dbReference type="SUPFAM" id="SSF57850">
    <property type="entry name" value="RING/U-box"/>
    <property type="match status" value="1"/>
</dbReference>
<accession>A0AAW1WB30</accession>
<evidence type="ECO:0000313" key="11">
    <source>
        <dbReference type="Proteomes" id="UP001457282"/>
    </source>
</evidence>
<keyword evidence="6" id="KW-0833">Ubl conjugation pathway</keyword>
<dbReference type="GO" id="GO:0016567">
    <property type="term" value="P:protein ubiquitination"/>
    <property type="evidence" value="ECO:0007669"/>
    <property type="project" value="TreeGrafter"/>
</dbReference>
<dbReference type="Proteomes" id="UP001457282">
    <property type="component" value="Unassembled WGS sequence"/>
</dbReference>
<evidence type="ECO:0000256" key="4">
    <source>
        <dbReference type="ARBA" id="ARBA00022723"/>
    </source>
</evidence>
<evidence type="ECO:0000256" key="2">
    <source>
        <dbReference type="ARBA" id="ARBA00004906"/>
    </source>
</evidence>
<evidence type="ECO:0000256" key="1">
    <source>
        <dbReference type="ARBA" id="ARBA00000900"/>
    </source>
</evidence>
<comment type="caution">
    <text evidence="10">The sequence shown here is derived from an EMBL/GenBank/DDBJ whole genome shotgun (WGS) entry which is preliminary data.</text>
</comment>
<evidence type="ECO:0000256" key="6">
    <source>
        <dbReference type="ARBA" id="ARBA00022786"/>
    </source>
</evidence>
<dbReference type="SMART" id="SM00184">
    <property type="entry name" value="RING"/>
    <property type="match status" value="1"/>
</dbReference>
<feature type="domain" description="RING-type" evidence="9">
    <location>
        <begin position="29"/>
        <end position="84"/>
    </location>
</feature>
<dbReference type="EC" id="2.3.2.27" evidence="3"/>
<protein>
    <recommendedName>
        <fullName evidence="3">RING-type E3 ubiquitin transferase</fullName>
        <ecNumber evidence="3">2.3.2.27</ecNumber>
    </recommendedName>
</protein>
<gene>
    <name evidence="10" type="ORF">M0R45_029032</name>
</gene>
<dbReference type="PROSITE" id="PS50089">
    <property type="entry name" value="ZF_RING_2"/>
    <property type="match status" value="1"/>
</dbReference>
<dbReference type="Gene3D" id="3.30.40.10">
    <property type="entry name" value="Zinc/RING finger domain, C3HC4 (zinc finger)"/>
    <property type="match status" value="1"/>
</dbReference>
<sequence>MVNYFFAVSEALEYVSLDSLEGATRQTLCFVCKETLDHHFVTVKEEGSEDHLEKKIACLSCSHFYHRTCIVRWLLTSHLCPFCRHPLVDEAPEFLRQDIMLPMCSSARGDTFVEKIIMETKLLEDKLRKKISKLAPFSFFLFSVFVGYKLLLA</sequence>
<evidence type="ECO:0000256" key="7">
    <source>
        <dbReference type="ARBA" id="ARBA00022833"/>
    </source>
</evidence>
<evidence type="ECO:0000256" key="5">
    <source>
        <dbReference type="ARBA" id="ARBA00022771"/>
    </source>
</evidence>
<keyword evidence="11" id="KW-1185">Reference proteome</keyword>
<reference evidence="10 11" key="1">
    <citation type="journal article" date="2023" name="G3 (Bethesda)">
        <title>A chromosome-length genome assembly and annotation of blackberry (Rubus argutus, cv. 'Hillquist').</title>
        <authorList>
            <person name="Bruna T."/>
            <person name="Aryal R."/>
            <person name="Dudchenko O."/>
            <person name="Sargent D.J."/>
            <person name="Mead D."/>
            <person name="Buti M."/>
            <person name="Cavallini A."/>
            <person name="Hytonen T."/>
            <person name="Andres J."/>
            <person name="Pham M."/>
            <person name="Weisz D."/>
            <person name="Mascagni F."/>
            <person name="Usai G."/>
            <person name="Natali L."/>
            <person name="Bassil N."/>
            <person name="Fernandez G.E."/>
            <person name="Lomsadze A."/>
            <person name="Armour M."/>
            <person name="Olukolu B."/>
            <person name="Poorten T."/>
            <person name="Britton C."/>
            <person name="Davik J."/>
            <person name="Ashrafi H."/>
            <person name="Aiden E.L."/>
            <person name="Borodovsky M."/>
            <person name="Worthington M."/>
        </authorList>
    </citation>
    <scope>NUCLEOTIDE SEQUENCE [LARGE SCALE GENOMIC DNA]</scope>
    <source>
        <strain evidence="10">PI 553951</strain>
    </source>
</reference>
<evidence type="ECO:0000313" key="10">
    <source>
        <dbReference type="EMBL" id="KAK9920477.1"/>
    </source>
</evidence>
<dbReference type="Pfam" id="PF12678">
    <property type="entry name" value="zf-rbx1"/>
    <property type="match status" value="1"/>
</dbReference>
<dbReference type="InterPro" id="IPR001841">
    <property type="entry name" value="Znf_RING"/>
</dbReference>
<evidence type="ECO:0000259" key="9">
    <source>
        <dbReference type="PROSITE" id="PS50089"/>
    </source>
</evidence>
<comment type="pathway">
    <text evidence="2">Protein modification; protein ubiquitination.</text>
</comment>
<dbReference type="GO" id="GO:0008270">
    <property type="term" value="F:zinc ion binding"/>
    <property type="evidence" value="ECO:0007669"/>
    <property type="project" value="UniProtKB-KW"/>
</dbReference>
<proteinExistence type="predicted"/>
<dbReference type="PANTHER" id="PTHR15710:SF229">
    <property type="entry name" value="E3 UBIQUITIN-PROTEIN LIGASE RNF181-LIKE"/>
    <property type="match status" value="1"/>
</dbReference>
<dbReference type="AlphaFoldDB" id="A0AAW1WB30"/>
<dbReference type="InterPro" id="IPR024766">
    <property type="entry name" value="Znf_RING_H2"/>
</dbReference>
<keyword evidence="4" id="KW-0479">Metal-binding</keyword>
<dbReference type="InterPro" id="IPR013083">
    <property type="entry name" value="Znf_RING/FYVE/PHD"/>
</dbReference>
<keyword evidence="5 8" id="KW-0863">Zinc-finger</keyword>
<dbReference type="PANTHER" id="PTHR15710">
    <property type="entry name" value="E3 UBIQUITIN-PROTEIN LIGASE PRAJA"/>
    <property type="match status" value="1"/>
</dbReference>
<evidence type="ECO:0000256" key="8">
    <source>
        <dbReference type="PROSITE-ProRule" id="PRU00175"/>
    </source>
</evidence>
<evidence type="ECO:0000256" key="3">
    <source>
        <dbReference type="ARBA" id="ARBA00012483"/>
    </source>
</evidence>
<organism evidence="10 11">
    <name type="scientific">Rubus argutus</name>
    <name type="common">Southern blackberry</name>
    <dbReference type="NCBI Taxonomy" id="59490"/>
    <lineage>
        <taxon>Eukaryota</taxon>
        <taxon>Viridiplantae</taxon>
        <taxon>Streptophyta</taxon>
        <taxon>Embryophyta</taxon>
        <taxon>Tracheophyta</taxon>
        <taxon>Spermatophyta</taxon>
        <taxon>Magnoliopsida</taxon>
        <taxon>eudicotyledons</taxon>
        <taxon>Gunneridae</taxon>
        <taxon>Pentapetalae</taxon>
        <taxon>rosids</taxon>
        <taxon>fabids</taxon>
        <taxon>Rosales</taxon>
        <taxon>Rosaceae</taxon>
        <taxon>Rosoideae</taxon>
        <taxon>Rosoideae incertae sedis</taxon>
        <taxon>Rubus</taxon>
    </lineage>
</organism>
<dbReference type="GO" id="GO:0005737">
    <property type="term" value="C:cytoplasm"/>
    <property type="evidence" value="ECO:0007669"/>
    <property type="project" value="TreeGrafter"/>
</dbReference>
<keyword evidence="7" id="KW-0862">Zinc</keyword>